<dbReference type="OrthoDB" id="9816071at2"/>
<dbReference type="SUPFAM" id="SSF52540">
    <property type="entry name" value="P-loop containing nucleoside triphosphate hydrolases"/>
    <property type="match status" value="1"/>
</dbReference>
<dbReference type="EMBL" id="FOLO01000071">
    <property type="protein sequence ID" value="SFD59224.1"/>
    <property type="molecule type" value="Genomic_DNA"/>
</dbReference>
<keyword evidence="2" id="KW-1185">Reference proteome</keyword>
<gene>
    <name evidence="1" type="ORF">SAMN02745724_04920</name>
</gene>
<dbReference type="InterPro" id="IPR027417">
    <property type="entry name" value="P-loop_NTPase"/>
</dbReference>
<dbReference type="STRING" id="1123010.SAMN02745724_04920"/>
<evidence type="ECO:0000313" key="1">
    <source>
        <dbReference type="EMBL" id="SFD59224.1"/>
    </source>
</evidence>
<protein>
    <submittedName>
        <fullName evidence="1">Uncharacterized protein</fullName>
    </submittedName>
</protein>
<dbReference type="RefSeq" id="WP_091991061.1">
    <property type="nucleotide sequence ID" value="NZ_FOLO01000071.1"/>
</dbReference>
<reference evidence="1 2" key="1">
    <citation type="submission" date="2016-10" db="EMBL/GenBank/DDBJ databases">
        <authorList>
            <person name="de Groot N.N."/>
        </authorList>
    </citation>
    <scope>NUCLEOTIDE SEQUENCE [LARGE SCALE GENOMIC DNA]</scope>
    <source>
        <strain evidence="1 2">DSM 6059</strain>
    </source>
</reference>
<dbReference type="Proteomes" id="UP000198862">
    <property type="component" value="Unassembled WGS sequence"/>
</dbReference>
<proteinExistence type="predicted"/>
<evidence type="ECO:0000313" key="2">
    <source>
        <dbReference type="Proteomes" id="UP000198862"/>
    </source>
</evidence>
<organism evidence="1 2">
    <name type="scientific">Pseudoalteromonas denitrificans DSM 6059</name>
    <dbReference type="NCBI Taxonomy" id="1123010"/>
    <lineage>
        <taxon>Bacteria</taxon>
        <taxon>Pseudomonadati</taxon>
        <taxon>Pseudomonadota</taxon>
        <taxon>Gammaproteobacteria</taxon>
        <taxon>Alteromonadales</taxon>
        <taxon>Pseudoalteromonadaceae</taxon>
        <taxon>Pseudoalteromonas</taxon>
    </lineage>
</organism>
<name>A0A1I1TKY2_9GAMM</name>
<dbReference type="AlphaFoldDB" id="A0A1I1TKY2"/>
<accession>A0A1I1TKY2</accession>
<sequence length="1257" mass="147049">MNATNQIKAKLLELEGGIFQRLCDDWLHRKGYDNINAIGMMQSTDRVTKGTPDCLFIQPDGFYVFSEYTVQQNRLAIKLEDDINKCFDEQKTGIKSEKISEIIICYLGKLSTHEINHLTSLCQKRNTRLSLNGLDSMSLSIQNCYPVLSEQYLTLPLDTGQLLPVDDFIIRYGKNNLTTSIDNKMLFQDELIKQGMAQLEQEQLLLVSGAAGVGKTLFSVNLAKTMQETNSALKVYCLFDKGADLTRDITAHLSEPGDYLIFVDDANRLDNRLDYILHYLNENDGNRTFRIIATVRDYAHDSVVSQVSKFTNIHEQYISPLTDEQIKELIVELFDIHNSEYQQRIQEISGGNARLAMMASKVAIETNQINSIQNVASLYDDYFGQNENIKEVVENEKLMAVACAISFFRKVDKLNDSHMGWVQNSFGISSEEFWEYVGILHKNELVDLYEDEVVKISDQVLSTYLFYLSVFEKKTIPFSLIVNDFYPDFKRTIVDALNPVISAFDHKKIVKEIRCEIEGTFKVISESGDIRSSIEFLNSFWFALPTETLIFAKKLISEMPCIKESWEDESFEEEKGESTESSLVTLLSNFRNYGKAEFKMSFDLLLQYLSKSKESLGCIIKELTEKYSFKPNDWRYGYYIQAHVVDTLIERSECGKNYLFSKIFTLVAKSFLKIEYREHQWSRGDTINIITFRLSPDEYLMPIRQKLIANLSILQCQLSYKKTIQEIFQEYVSQLRFKGKEMAEADLPYIKECFVISLDSNNTSHCLIVQDLCDHLDSLEIEYPAEWKNDFASETLELSNLLLEDRQERRMLDMGYEEYNKYRHQCVVKYFSILTKEQFTQFMEQCVSLHNALSGRERDYSLKRGIEMSLKAIGETHAEEFVDYVSLYMDYDDIFEVNPFSIISNLFKTQDANKVWKLINSKDYRWKKYWCSFYFSLLPEESITKTDAESLLEHLNYTPSNELRNWLDFLSKYQTVDKEIYVKAVKLLVDKSKEDKNYAKSLGHIFSDNSEIFGSWFEIFKSDEKLIFDAYLAVFKIERYWDYKGKALDILTKRNTTFLGEIVDSIYDSERWPDSHTNMPELDFLWEGDNFIDDIEKYGKYVYHKEKDSYGIGDNIFCKLFLKEKGRNEAEELIEKKQSFIKHTILNNIDDIKYSCFIFNLANYMSDDFRRELLSLFLQGNNNYNDFQTLDYEFTTRSWSGSRVPILEREKNYLASILPLFNSVELLEHRAYVEEQIEHKIKSIEYEKKRDFLESRH</sequence>